<dbReference type="InterPro" id="IPR009331">
    <property type="entry name" value="Oligogalacturonate-sp_porin"/>
</dbReference>
<protein>
    <submittedName>
        <fullName evidence="3">Porin</fullName>
    </submittedName>
</protein>
<dbReference type="Pfam" id="PF06178">
    <property type="entry name" value="KdgM"/>
    <property type="match status" value="1"/>
</dbReference>
<dbReference type="Proteomes" id="UP000238365">
    <property type="component" value="Chromosome"/>
</dbReference>
<dbReference type="PANTHER" id="PTHR38105:SF5">
    <property type="entry name" value="OUTER MEMBRANE PROTEIN"/>
    <property type="match status" value="1"/>
</dbReference>
<keyword evidence="1 2" id="KW-0732">Signal</keyword>
<feature type="chain" id="PRO_5012484895" evidence="2">
    <location>
        <begin position="21"/>
        <end position="226"/>
    </location>
</feature>
<dbReference type="OrthoDB" id="5817226at2"/>
<dbReference type="GO" id="GO:0015288">
    <property type="term" value="F:porin activity"/>
    <property type="evidence" value="ECO:0007669"/>
    <property type="project" value="TreeGrafter"/>
</dbReference>
<dbReference type="GO" id="GO:0015772">
    <property type="term" value="P:oligosaccharide transport"/>
    <property type="evidence" value="ECO:0007669"/>
    <property type="project" value="TreeGrafter"/>
</dbReference>
<sequence>MNKQTLLGCGLLLAATQASAVMIDLRHEWLDDSKIHKDRVAISHRFDNGIGFTLEAKWKSGGDDPNKAFNDLVSDGTENTLNYQFRPVKPWFVQPGFTLESTDEKSIYKPFLMTGYEFASGIYINGRYRYEYTRESESGKEDMKTNRGEIWLGYDFTDWKVEYNYIYKHSDQIRFNNKKWDYEQNIKALWKLTQSWSPYVEVGDVSVRKTTDERQTRWRIGLQYKF</sequence>
<dbReference type="AlphaFoldDB" id="A0A1X1DKV0"/>
<dbReference type="KEGG" id="pgz:C2E15_14315"/>
<name>A0A1X1DKV0_9GAMM</name>
<reference evidence="3 4" key="1">
    <citation type="submission" date="2018-01" db="EMBL/GenBank/DDBJ databases">
        <title>Complete and assembled Genome of Pantoea gaviniae DSM22758T.</title>
        <authorList>
            <person name="Stevens M.J.A."/>
            <person name="Zurfluh K."/>
            <person name="Stephan R."/>
        </authorList>
    </citation>
    <scope>NUCLEOTIDE SEQUENCE [LARGE SCALE GENOMIC DNA]</scope>
    <source>
        <strain evidence="3 4">DSM 22758</strain>
    </source>
</reference>
<dbReference type="EMBL" id="CP026377">
    <property type="protein sequence ID" value="AUX94136.1"/>
    <property type="molecule type" value="Genomic_DNA"/>
</dbReference>
<organism evidence="3 4">
    <name type="scientific">Mixta gaviniae</name>
    <dbReference type="NCBI Taxonomy" id="665914"/>
    <lineage>
        <taxon>Bacteria</taxon>
        <taxon>Pseudomonadati</taxon>
        <taxon>Pseudomonadota</taxon>
        <taxon>Gammaproteobacteria</taxon>
        <taxon>Enterobacterales</taxon>
        <taxon>Erwiniaceae</taxon>
        <taxon>Mixta</taxon>
    </lineage>
</organism>
<dbReference type="GO" id="GO:0009279">
    <property type="term" value="C:cell outer membrane"/>
    <property type="evidence" value="ECO:0007669"/>
    <property type="project" value="TreeGrafter"/>
</dbReference>
<dbReference type="Gene3D" id="2.40.160.40">
    <property type="entry name" value="monomeric porin ompg"/>
    <property type="match status" value="1"/>
</dbReference>
<dbReference type="PANTHER" id="PTHR38105">
    <property type="entry name" value="OUTER MEMBRANE PROTEIN-RELATED-RELATED"/>
    <property type="match status" value="1"/>
</dbReference>
<dbReference type="RefSeq" id="WP_104957970.1">
    <property type="nucleotide sequence ID" value="NZ_CP026377.1"/>
</dbReference>
<evidence type="ECO:0000256" key="2">
    <source>
        <dbReference type="SAM" id="SignalP"/>
    </source>
</evidence>
<evidence type="ECO:0000313" key="4">
    <source>
        <dbReference type="Proteomes" id="UP000238365"/>
    </source>
</evidence>
<evidence type="ECO:0000256" key="1">
    <source>
        <dbReference type="ARBA" id="ARBA00022729"/>
    </source>
</evidence>
<gene>
    <name evidence="3" type="ORF">C2E15_14315</name>
</gene>
<evidence type="ECO:0000313" key="3">
    <source>
        <dbReference type="EMBL" id="AUX94136.1"/>
    </source>
</evidence>
<dbReference type="SUPFAM" id="SSF56935">
    <property type="entry name" value="Porins"/>
    <property type="match status" value="1"/>
</dbReference>
<dbReference type="InterPro" id="IPR053713">
    <property type="entry name" value="Bact_OM_Channel_sf"/>
</dbReference>
<keyword evidence="4" id="KW-1185">Reference proteome</keyword>
<proteinExistence type="predicted"/>
<feature type="signal peptide" evidence="2">
    <location>
        <begin position="1"/>
        <end position="20"/>
    </location>
</feature>
<accession>A0A1X1DKV0</accession>